<evidence type="ECO:0000313" key="1">
    <source>
        <dbReference type="EMBL" id="NML64748.1"/>
    </source>
</evidence>
<dbReference type="Pfam" id="PF14054">
    <property type="entry name" value="DUF4249"/>
    <property type="match status" value="1"/>
</dbReference>
<organism evidence="1 2">
    <name type="scientific">Hymenobacter polaris</name>
    <dbReference type="NCBI Taxonomy" id="2682546"/>
    <lineage>
        <taxon>Bacteria</taxon>
        <taxon>Pseudomonadati</taxon>
        <taxon>Bacteroidota</taxon>
        <taxon>Cytophagia</taxon>
        <taxon>Cytophagales</taxon>
        <taxon>Hymenobacteraceae</taxon>
        <taxon>Hymenobacter</taxon>
    </lineage>
</organism>
<keyword evidence="2" id="KW-1185">Reference proteome</keyword>
<sequence>MFAALGLLLAGTGCQKVVTLTLQTSASQLVIEGNLADDGQPAQVSLSTSADYTTTNSFAPVSGATVTLTDNAGGRETLREATPGQYVGSTLRGVAGRAYTLRVETGGAVYVALSTLPAPVVPFDKLSTQLSAVGSNIQAVVDYTDPAGTGNSYLFRQYRNGRLNPTIFLQNDQFTDGKHVSQVLRTMGGGTTDPNNLNKLVAGDSLQVEMQNVDSGVYEYFRTLNQILTTNPIITTTPANPKTNFSGGALGYFSAHSKRIKRIKVM</sequence>
<dbReference type="EMBL" id="JABBGH010000001">
    <property type="protein sequence ID" value="NML64748.1"/>
    <property type="molecule type" value="Genomic_DNA"/>
</dbReference>
<protein>
    <submittedName>
        <fullName evidence="1">DUF4249 domain-containing protein</fullName>
    </submittedName>
</protein>
<comment type="caution">
    <text evidence="1">The sequence shown here is derived from an EMBL/GenBank/DDBJ whole genome shotgun (WGS) entry which is preliminary data.</text>
</comment>
<name>A0A7Y0ACD2_9BACT</name>
<dbReference type="RefSeq" id="WP_169530027.1">
    <property type="nucleotide sequence ID" value="NZ_JABBGH010000001.1"/>
</dbReference>
<reference evidence="1 2" key="1">
    <citation type="submission" date="2020-04" db="EMBL/GenBank/DDBJ databases">
        <title>Hymenobacter polaris sp. nov., isolated from Arctic soil.</title>
        <authorList>
            <person name="Dahal R.H."/>
        </authorList>
    </citation>
    <scope>NUCLEOTIDE SEQUENCE [LARGE SCALE GENOMIC DNA]</scope>
    <source>
        <strain evidence="1 2">RP-2-7</strain>
    </source>
</reference>
<evidence type="ECO:0000313" key="2">
    <source>
        <dbReference type="Proteomes" id="UP000559626"/>
    </source>
</evidence>
<accession>A0A7Y0ACD2</accession>
<gene>
    <name evidence="1" type="ORF">HHL22_05965</name>
</gene>
<dbReference type="Proteomes" id="UP000559626">
    <property type="component" value="Unassembled WGS sequence"/>
</dbReference>
<dbReference type="AlphaFoldDB" id="A0A7Y0ACD2"/>
<proteinExistence type="predicted"/>
<dbReference type="InterPro" id="IPR025345">
    <property type="entry name" value="DUF4249"/>
</dbReference>